<proteinExistence type="predicted"/>
<evidence type="ECO:0000259" key="1">
    <source>
        <dbReference type="Pfam" id="PF03061"/>
    </source>
</evidence>
<dbReference type="EMBL" id="JAHXCT010000001">
    <property type="protein sequence ID" value="MBW4768521.1"/>
    <property type="molecule type" value="Genomic_DNA"/>
</dbReference>
<protein>
    <submittedName>
        <fullName evidence="2">PaaI family thioesterase</fullName>
    </submittedName>
</protein>
<gene>
    <name evidence="2" type="ORF">KZO38_01885</name>
</gene>
<accession>A0ABS6YAB6</accession>
<name>A0ABS6YAB6_9BACT</name>
<feature type="domain" description="Thioesterase" evidence="1">
    <location>
        <begin position="53"/>
        <end position="128"/>
    </location>
</feature>
<dbReference type="InterPro" id="IPR052061">
    <property type="entry name" value="PTE-AB_protein"/>
</dbReference>
<sequence>MKKIKNPWLHNEEYHCFGCCPDNPLGLKMEFYEEGDEIISYWHPSEHYQGWVGVMHGGILSTIIDEIAGWVVLRKMQTTGVTSKLEVNYRKPILSSSKVIVVRSHISSTFRNIVNIEATIENENHEVCVHGVATYFTFDKKRATAMGFTECEVEDE</sequence>
<dbReference type="Pfam" id="PF03061">
    <property type="entry name" value="4HBT"/>
    <property type="match status" value="1"/>
</dbReference>
<dbReference type="PANTHER" id="PTHR47260">
    <property type="entry name" value="UPF0644 PROTEIN PB2B4.06"/>
    <property type="match status" value="1"/>
</dbReference>
<keyword evidence="3" id="KW-1185">Reference proteome</keyword>
<reference evidence="2 3" key="1">
    <citation type="submission" date="2021-07" db="EMBL/GenBank/DDBJ databases">
        <title>Genomic diversity and antimicrobial resistance of Prevotella spp. isolated from chronic lung disease airways.</title>
        <authorList>
            <person name="Webb K.A."/>
            <person name="Olagoke O.S."/>
            <person name="Baird T."/>
            <person name="Neill J."/>
            <person name="Pham A."/>
            <person name="Wells T.J."/>
            <person name="Ramsay K.A."/>
            <person name="Bell S.C."/>
            <person name="Sarovich D.S."/>
            <person name="Price E.P."/>
        </authorList>
    </citation>
    <scope>NUCLEOTIDE SEQUENCE [LARGE SCALE GENOMIC DNA]</scope>
    <source>
        <strain evidence="2 3">SCHI0011.S.12</strain>
    </source>
</reference>
<dbReference type="PANTHER" id="PTHR47260:SF1">
    <property type="entry name" value="UPF0644 PROTEIN PB2B4.06"/>
    <property type="match status" value="1"/>
</dbReference>
<dbReference type="RefSeq" id="WP_219479362.1">
    <property type="nucleotide sequence ID" value="NZ_JAHXCT010000001.1"/>
</dbReference>
<dbReference type="CDD" id="cd03443">
    <property type="entry name" value="PaaI_thioesterase"/>
    <property type="match status" value="1"/>
</dbReference>
<organism evidence="2 3">
    <name type="scientific">Hoylesella nanceiensis</name>
    <dbReference type="NCBI Taxonomy" id="425941"/>
    <lineage>
        <taxon>Bacteria</taxon>
        <taxon>Pseudomonadati</taxon>
        <taxon>Bacteroidota</taxon>
        <taxon>Bacteroidia</taxon>
        <taxon>Bacteroidales</taxon>
        <taxon>Prevotellaceae</taxon>
        <taxon>Hoylesella</taxon>
    </lineage>
</organism>
<dbReference type="InterPro" id="IPR006683">
    <property type="entry name" value="Thioestr_dom"/>
</dbReference>
<evidence type="ECO:0000313" key="3">
    <source>
        <dbReference type="Proteomes" id="UP000788426"/>
    </source>
</evidence>
<dbReference type="Proteomes" id="UP000788426">
    <property type="component" value="Unassembled WGS sequence"/>
</dbReference>
<comment type="caution">
    <text evidence="2">The sequence shown here is derived from an EMBL/GenBank/DDBJ whole genome shotgun (WGS) entry which is preliminary data.</text>
</comment>
<evidence type="ECO:0000313" key="2">
    <source>
        <dbReference type="EMBL" id="MBW4768521.1"/>
    </source>
</evidence>